<reference evidence="2" key="1">
    <citation type="submission" date="2022-07" db="EMBL/GenBank/DDBJ databases">
        <title>Parvularcula maris sp. nov., an algicidal bacterium isolated from seawater.</title>
        <authorList>
            <person name="Li F."/>
        </authorList>
    </citation>
    <scope>NUCLEOTIDE SEQUENCE</scope>
    <source>
        <strain evidence="2">BGMRC 0090</strain>
    </source>
</reference>
<keyword evidence="3" id="KW-1185">Reference proteome</keyword>
<evidence type="ECO:0000313" key="3">
    <source>
        <dbReference type="Proteomes" id="UP001142610"/>
    </source>
</evidence>
<evidence type="ECO:0000313" key="2">
    <source>
        <dbReference type="EMBL" id="MCQ8185389.1"/>
    </source>
</evidence>
<dbReference type="InterPro" id="IPR016064">
    <property type="entry name" value="NAD/diacylglycerol_kinase_sf"/>
</dbReference>
<evidence type="ECO:0000259" key="1">
    <source>
        <dbReference type="PROSITE" id="PS50146"/>
    </source>
</evidence>
<gene>
    <name evidence="2" type="ORF">NOG11_08280</name>
</gene>
<dbReference type="Pfam" id="PF00781">
    <property type="entry name" value="DAGK_cat"/>
    <property type="match status" value="1"/>
</dbReference>
<dbReference type="GO" id="GO:0016301">
    <property type="term" value="F:kinase activity"/>
    <property type="evidence" value="ECO:0007669"/>
    <property type="project" value="InterPro"/>
</dbReference>
<dbReference type="InterPro" id="IPR045540">
    <property type="entry name" value="YegS/DAGK_C"/>
</dbReference>
<proteinExistence type="predicted"/>
<comment type="caution">
    <text evidence="2">The sequence shown here is derived from an EMBL/GenBank/DDBJ whole genome shotgun (WGS) entry which is preliminary data.</text>
</comment>
<name>A0A9X2L974_9PROT</name>
<dbReference type="InterPro" id="IPR001206">
    <property type="entry name" value="Diacylglycerol_kinase_cat_dom"/>
</dbReference>
<dbReference type="InterPro" id="IPR017438">
    <property type="entry name" value="ATP-NAD_kinase_N"/>
</dbReference>
<dbReference type="Pfam" id="PF19279">
    <property type="entry name" value="YegS_C"/>
    <property type="match status" value="1"/>
</dbReference>
<dbReference type="AlphaFoldDB" id="A0A9X2L974"/>
<sequence>MSDYLVLINSKSGRAKELGAEAIEADLRPAFASHGDARFLSGAFTELAEAAQGFGGKAVVTVGGDGTIGGIAGVLQKRQQAPMLIPLPYGTANLVPLDLDMPLDADVALKRSLAAPPRKIDLVRMGERAMLHSALFGTFAEMAEDREELRHAPTFGDALGAATTMIEHFLSAQSDAYRFTLDGEVIETETSAVFIVNGPVWAGKGVAPRRNKLDGGKLIVYVSQQRGLLGLMQHILDGLTVGLEGSDDLQRYEADEVLVEPMGKELHYTLDGEPGTSREAISFTIHPRCLTVPDLRKAEVAQGEQAG</sequence>
<dbReference type="Gene3D" id="3.40.50.10330">
    <property type="entry name" value="Probable inorganic polyphosphate/atp-NAD kinase, domain 1"/>
    <property type="match status" value="1"/>
</dbReference>
<accession>A0A9X2L974</accession>
<protein>
    <recommendedName>
        <fullName evidence="1">DAGKc domain-containing protein</fullName>
    </recommendedName>
</protein>
<dbReference type="Proteomes" id="UP001142610">
    <property type="component" value="Unassembled WGS sequence"/>
</dbReference>
<feature type="domain" description="DAGKc" evidence="1">
    <location>
        <begin position="1"/>
        <end position="129"/>
    </location>
</feature>
<dbReference type="SUPFAM" id="SSF111331">
    <property type="entry name" value="NAD kinase/diacylglycerol kinase-like"/>
    <property type="match status" value="1"/>
</dbReference>
<dbReference type="RefSeq" id="WP_256619275.1">
    <property type="nucleotide sequence ID" value="NZ_JANIBC010000005.1"/>
</dbReference>
<dbReference type="Gene3D" id="2.60.200.40">
    <property type="match status" value="1"/>
</dbReference>
<dbReference type="EMBL" id="JANIBC010000005">
    <property type="protein sequence ID" value="MCQ8185389.1"/>
    <property type="molecule type" value="Genomic_DNA"/>
</dbReference>
<dbReference type="PROSITE" id="PS50146">
    <property type="entry name" value="DAGK"/>
    <property type="match status" value="1"/>
</dbReference>
<organism evidence="2 3">
    <name type="scientific">Parvularcula maris</name>
    <dbReference type="NCBI Taxonomy" id="2965077"/>
    <lineage>
        <taxon>Bacteria</taxon>
        <taxon>Pseudomonadati</taxon>
        <taxon>Pseudomonadota</taxon>
        <taxon>Alphaproteobacteria</taxon>
        <taxon>Parvularculales</taxon>
        <taxon>Parvularculaceae</taxon>
        <taxon>Parvularcula</taxon>
    </lineage>
</organism>